<evidence type="ECO:0000256" key="1">
    <source>
        <dbReference type="SAM" id="MobiDB-lite"/>
    </source>
</evidence>
<evidence type="ECO:0000313" key="2">
    <source>
        <dbReference type="EMBL" id="KAF2686175.1"/>
    </source>
</evidence>
<organism evidence="2 3">
    <name type="scientific">Lentithecium fluviatile CBS 122367</name>
    <dbReference type="NCBI Taxonomy" id="1168545"/>
    <lineage>
        <taxon>Eukaryota</taxon>
        <taxon>Fungi</taxon>
        <taxon>Dikarya</taxon>
        <taxon>Ascomycota</taxon>
        <taxon>Pezizomycotina</taxon>
        <taxon>Dothideomycetes</taxon>
        <taxon>Pleosporomycetidae</taxon>
        <taxon>Pleosporales</taxon>
        <taxon>Massarineae</taxon>
        <taxon>Lentitheciaceae</taxon>
        <taxon>Lentithecium</taxon>
    </lineage>
</organism>
<name>A0A6G1J7H0_9PLEO</name>
<reference evidence="2" key="1">
    <citation type="journal article" date="2020" name="Stud. Mycol.">
        <title>101 Dothideomycetes genomes: a test case for predicting lifestyles and emergence of pathogens.</title>
        <authorList>
            <person name="Haridas S."/>
            <person name="Albert R."/>
            <person name="Binder M."/>
            <person name="Bloem J."/>
            <person name="Labutti K."/>
            <person name="Salamov A."/>
            <person name="Andreopoulos B."/>
            <person name="Baker S."/>
            <person name="Barry K."/>
            <person name="Bills G."/>
            <person name="Bluhm B."/>
            <person name="Cannon C."/>
            <person name="Castanera R."/>
            <person name="Culley D."/>
            <person name="Daum C."/>
            <person name="Ezra D."/>
            <person name="Gonzalez J."/>
            <person name="Henrissat B."/>
            <person name="Kuo A."/>
            <person name="Liang C."/>
            <person name="Lipzen A."/>
            <person name="Lutzoni F."/>
            <person name="Magnuson J."/>
            <person name="Mondo S."/>
            <person name="Nolan M."/>
            <person name="Ohm R."/>
            <person name="Pangilinan J."/>
            <person name="Park H.-J."/>
            <person name="Ramirez L."/>
            <person name="Alfaro M."/>
            <person name="Sun H."/>
            <person name="Tritt A."/>
            <person name="Yoshinaga Y."/>
            <person name="Zwiers L.-H."/>
            <person name="Turgeon B."/>
            <person name="Goodwin S."/>
            <person name="Spatafora J."/>
            <person name="Crous P."/>
            <person name="Grigoriev I."/>
        </authorList>
    </citation>
    <scope>NUCLEOTIDE SEQUENCE</scope>
    <source>
        <strain evidence="2">CBS 122367</strain>
    </source>
</reference>
<evidence type="ECO:0000313" key="3">
    <source>
        <dbReference type="Proteomes" id="UP000799291"/>
    </source>
</evidence>
<proteinExistence type="predicted"/>
<dbReference type="AlphaFoldDB" id="A0A6G1J7H0"/>
<feature type="region of interest" description="Disordered" evidence="1">
    <location>
        <begin position="1"/>
        <end position="43"/>
    </location>
</feature>
<protein>
    <submittedName>
        <fullName evidence="2">Uncharacterized protein</fullName>
    </submittedName>
</protein>
<dbReference type="Proteomes" id="UP000799291">
    <property type="component" value="Unassembled WGS sequence"/>
</dbReference>
<dbReference type="OrthoDB" id="3799998at2759"/>
<keyword evidence="3" id="KW-1185">Reference proteome</keyword>
<dbReference type="EMBL" id="MU005577">
    <property type="protein sequence ID" value="KAF2686175.1"/>
    <property type="molecule type" value="Genomic_DNA"/>
</dbReference>
<accession>A0A6G1J7H0</accession>
<feature type="non-terminal residue" evidence="2">
    <location>
        <position position="1"/>
    </location>
</feature>
<sequence>DDSLPQYYDSEPSGQPPHYDKATSTAKRRSAQQQPQFTGASAASVAAVLASPAPEKVKKRTWRERWRELKSNSRADDENFYQVDKSSSAHWNAWGARLDGGVTKMRVLKR</sequence>
<gene>
    <name evidence="2" type="ORF">K458DRAFT_298527</name>
</gene>